<dbReference type="PANTHER" id="PTHR35779">
    <property type="entry name" value="PH-RESPONSE REGULATOR PROTEIN PALH/RIM21"/>
    <property type="match status" value="1"/>
</dbReference>
<sequence>MRMQKSVWRLNQPNDHHYISCDKQDLGPGVLINGDIHGLLKYVDNIQFQSYCDNNLPVYMATKLTNECSYRYLDSVYSDWERYITTVNSVGGSFQYSIYAVVVSLTANFVITIILSVLIFINIRDKPHVRASRLLKFGALIASINLTIFVIRALKKLSWEHKSKGIVTTYYIMKLFTEDPTFIVLDFLSILIFQLCQVGIVIRLFERTQEKRIIFLVGVLLALLNNILWVIPELAMTTGKVYEAWDILPPFVYLFRIVIVASYACIVVSFIIKKRNFCFRTAQMTLLTLLTVLTVLLLPGFFVADISDIWIEDLAEIFTTTCYVGSTVIVWEWLERLSVVQRNDRAQSVLGRPIFEDEENEYNFAKYALRVQSALARNEASDNTDEGSNTNLASSISGEHFQGTSKVPEVRIDHTSSSTLSKTDTTTVDSGSVDQVKFNNKKSFNDVAQENVSTALKKMVYFTDQIVTKSFGKNALNSSSKSSGGSNERKAIVRKRIGSDRPNEVYVYNTKDVVFESDDDSDSELQNNEHDQRNESEEQ</sequence>
<feature type="transmembrane region" description="Helical" evidence="8">
    <location>
        <begin position="182"/>
        <end position="201"/>
    </location>
</feature>
<keyword evidence="4 8" id="KW-0472">Membrane</keyword>
<dbReference type="GO" id="GO:0071469">
    <property type="term" value="P:cellular response to alkaline pH"/>
    <property type="evidence" value="ECO:0007669"/>
    <property type="project" value="EnsemblFungi"/>
</dbReference>
<dbReference type="RefSeq" id="XP_003673932.1">
    <property type="nucleotide sequence ID" value="XM_003673884.1"/>
</dbReference>
<keyword evidence="2 8" id="KW-0812">Transmembrane</keyword>
<feature type="compositionally biased region" description="Polar residues" evidence="7">
    <location>
        <begin position="386"/>
        <end position="405"/>
    </location>
</feature>
<keyword evidence="3 8" id="KW-1133">Transmembrane helix</keyword>
<feature type="compositionally biased region" description="Basic and acidic residues" evidence="7">
    <location>
        <begin position="487"/>
        <end position="503"/>
    </location>
</feature>
<feature type="transmembrane region" description="Helical" evidence="8">
    <location>
        <begin position="134"/>
        <end position="154"/>
    </location>
</feature>
<feature type="region of interest" description="Disordered" evidence="7">
    <location>
        <begin position="474"/>
        <end position="539"/>
    </location>
</feature>
<evidence type="ECO:0000256" key="4">
    <source>
        <dbReference type="ARBA" id="ARBA00023136"/>
    </source>
</evidence>
<evidence type="ECO:0000256" key="6">
    <source>
        <dbReference type="ARBA" id="ARBA00040155"/>
    </source>
</evidence>
<dbReference type="GO" id="GO:0001403">
    <property type="term" value="P:invasive growth in response to glucose limitation"/>
    <property type="evidence" value="ECO:0007669"/>
    <property type="project" value="EnsemblFungi"/>
</dbReference>
<evidence type="ECO:0000256" key="2">
    <source>
        <dbReference type="ARBA" id="ARBA00022692"/>
    </source>
</evidence>
<feature type="transmembrane region" description="Helical" evidence="8">
    <location>
        <begin position="213"/>
        <end position="231"/>
    </location>
</feature>
<dbReference type="GO" id="GO:0009272">
    <property type="term" value="P:fungal-type cell wall biogenesis"/>
    <property type="evidence" value="ECO:0007669"/>
    <property type="project" value="EnsemblFungi"/>
</dbReference>
<protein>
    <recommendedName>
        <fullName evidence="6">pH-response regulator protein palH/RIM21</fullName>
    </recommendedName>
</protein>
<dbReference type="OMA" id="CVVIPWE"/>
<dbReference type="FunCoup" id="G0V7V3">
    <property type="interactions" value="66"/>
</dbReference>
<feature type="region of interest" description="Disordered" evidence="7">
    <location>
        <begin position="378"/>
        <end position="431"/>
    </location>
</feature>
<accession>G0V7V3</accession>
<dbReference type="InterPro" id="IPR014844">
    <property type="entry name" value="PalH"/>
</dbReference>
<organism evidence="9 10">
    <name type="scientific">Naumovozyma castellii</name>
    <name type="common">Yeast</name>
    <name type="synonym">Saccharomyces castellii</name>
    <dbReference type="NCBI Taxonomy" id="27288"/>
    <lineage>
        <taxon>Eukaryota</taxon>
        <taxon>Fungi</taxon>
        <taxon>Dikarya</taxon>
        <taxon>Ascomycota</taxon>
        <taxon>Saccharomycotina</taxon>
        <taxon>Saccharomycetes</taxon>
        <taxon>Saccharomycetales</taxon>
        <taxon>Saccharomycetaceae</taxon>
        <taxon>Naumovozyma</taxon>
    </lineage>
</organism>
<evidence type="ECO:0000256" key="5">
    <source>
        <dbReference type="ARBA" id="ARBA00038109"/>
    </source>
</evidence>
<evidence type="ECO:0000256" key="8">
    <source>
        <dbReference type="SAM" id="Phobius"/>
    </source>
</evidence>
<dbReference type="EMBL" id="HE576752">
    <property type="protein sequence ID" value="CCC67551.1"/>
    <property type="molecule type" value="Genomic_DNA"/>
</dbReference>
<dbReference type="GeneID" id="96901030"/>
<dbReference type="HOGENOM" id="CLU_026111_0_0_1"/>
<dbReference type="InParanoid" id="G0V7V3"/>
<comment type="similarity">
    <text evidence="5">Belongs to the palH/RIM21 family.</text>
</comment>
<dbReference type="OrthoDB" id="5393256at2759"/>
<dbReference type="eggNOG" id="ENOG502QWMT">
    <property type="taxonomic scope" value="Eukaryota"/>
</dbReference>
<reference key="2">
    <citation type="submission" date="2011-08" db="EMBL/GenBank/DDBJ databases">
        <title>Genome sequence of Naumovozyma castellii.</title>
        <authorList>
            <person name="Gordon J.L."/>
            <person name="Armisen D."/>
            <person name="Proux-Wera E."/>
            <person name="OhEigeartaigh S.S."/>
            <person name="Byrne K.P."/>
            <person name="Wolfe K.H."/>
        </authorList>
    </citation>
    <scope>NUCLEOTIDE SEQUENCE</scope>
    <source>
        <strain>Type strain:CBS 4309</strain>
    </source>
</reference>
<evidence type="ECO:0000313" key="10">
    <source>
        <dbReference type="Proteomes" id="UP000001640"/>
    </source>
</evidence>
<keyword evidence="10" id="KW-1185">Reference proteome</keyword>
<feature type="transmembrane region" description="Helical" evidence="8">
    <location>
        <begin position="284"/>
        <end position="302"/>
    </location>
</feature>
<dbReference type="KEGG" id="ncs:NCAS_0A09930"/>
<dbReference type="AlphaFoldDB" id="G0V7V3"/>
<comment type="subcellular location">
    <subcellularLocation>
        <location evidence="1">Membrane</location>
        <topology evidence="1">Multi-pass membrane protein</topology>
    </subcellularLocation>
</comment>
<feature type="compositionally biased region" description="Basic and acidic residues" evidence="7">
    <location>
        <begin position="527"/>
        <end position="539"/>
    </location>
</feature>
<name>G0V7V3_NAUCA</name>
<gene>
    <name evidence="9" type="primary">NCAS0A09930</name>
    <name evidence="9" type="ordered locus">NCAS_0A09930</name>
</gene>
<dbReference type="GO" id="GO:0030437">
    <property type="term" value="P:ascospore formation"/>
    <property type="evidence" value="ECO:0007669"/>
    <property type="project" value="EnsemblFungi"/>
</dbReference>
<evidence type="ECO:0000256" key="1">
    <source>
        <dbReference type="ARBA" id="ARBA00004141"/>
    </source>
</evidence>
<dbReference type="STRING" id="1064592.G0V7V3"/>
<evidence type="ECO:0000256" key="7">
    <source>
        <dbReference type="SAM" id="MobiDB-lite"/>
    </source>
</evidence>
<dbReference type="GO" id="GO:0044088">
    <property type="term" value="P:regulation of vacuole organization"/>
    <property type="evidence" value="ECO:0007669"/>
    <property type="project" value="EnsemblFungi"/>
</dbReference>
<feature type="compositionally biased region" description="Low complexity" evidence="7">
    <location>
        <begin position="415"/>
        <end position="431"/>
    </location>
</feature>
<dbReference type="GO" id="GO:0005886">
    <property type="term" value="C:plasma membrane"/>
    <property type="evidence" value="ECO:0007669"/>
    <property type="project" value="EnsemblFungi"/>
</dbReference>
<dbReference type="PANTHER" id="PTHR35779:SF1">
    <property type="entry name" value="PH-RESPONSE REGULATOR PROTEIN PALH_RIM21"/>
    <property type="match status" value="1"/>
</dbReference>
<dbReference type="Pfam" id="PF08733">
    <property type="entry name" value="PalH"/>
    <property type="match status" value="1"/>
</dbReference>
<dbReference type="Proteomes" id="UP000001640">
    <property type="component" value="Chromosome 1"/>
</dbReference>
<proteinExistence type="inferred from homology"/>
<evidence type="ECO:0000313" key="9">
    <source>
        <dbReference type="EMBL" id="CCC67551.1"/>
    </source>
</evidence>
<evidence type="ECO:0000256" key="3">
    <source>
        <dbReference type="ARBA" id="ARBA00022989"/>
    </source>
</evidence>
<feature type="transmembrane region" description="Helical" evidence="8">
    <location>
        <begin position="251"/>
        <end position="272"/>
    </location>
</feature>
<reference evidence="9 10" key="1">
    <citation type="journal article" date="2011" name="Proc. Natl. Acad. Sci. U.S.A.">
        <title>Evolutionary erosion of yeast sex chromosomes by mating-type switching accidents.</title>
        <authorList>
            <person name="Gordon J.L."/>
            <person name="Armisen D."/>
            <person name="Proux-Wera E."/>
            <person name="Oheigeartaigh S.S."/>
            <person name="Byrne K.P."/>
            <person name="Wolfe K.H."/>
        </authorList>
    </citation>
    <scope>NUCLEOTIDE SEQUENCE [LARGE SCALE GENOMIC DNA]</scope>
    <source>
        <strain evidence="10">ATCC 76901 / BCRC 22586 / CBS 4309 / NBRC 1992 / NRRL Y-12630</strain>
    </source>
</reference>
<feature type="transmembrane region" description="Helical" evidence="8">
    <location>
        <begin position="96"/>
        <end position="122"/>
    </location>
</feature>